<reference evidence="1" key="1">
    <citation type="submission" date="2020-12" db="EMBL/GenBank/DDBJ databases">
        <title>Oil enriched cultivation method for isolating marine PHA-producing bacteria.</title>
        <authorList>
            <person name="Zheng W."/>
            <person name="Yu S."/>
            <person name="Huang Y."/>
        </authorList>
    </citation>
    <scope>NUCLEOTIDE SEQUENCE</scope>
    <source>
        <strain evidence="1">SY-2-12</strain>
    </source>
</reference>
<dbReference type="Proteomes" id="UP000664096">
    <property type="component" value="Unassembled WGS sequence"/>
</dbReference>
<dbReference type="SUPFAM" id="SSF141452">
    <property type="entry name" value="Hcp1-like"/>
    <property type="match status" value="1"/>
</dbReference>
<dbReference type="InterPro" id="IPR008514">
    <property type="entry name" value="T6SS_Hcp"/>
</dbReference>
<dbReference type="EMBL" id="JAEKJZ010000001">
    <property type="protein sequence ID" value="MBN9670371.1"/>
    <property type="molecule type" value="Genomic_DNA"/>
</dbReference>
<protein>
    <submittedName>
        <fullName evidence="1">Type VI secretion system tube protein Hcp</fullName>
    </submittedName>
</protein>
<dbReference type="RefSeq" id="WP_207139859.1">
    <property type="nucleotide sequence ID" value="NZ_JAEKJZ010000001.1"/>
</dbReference>
<sequence>MAVDFFLKLDGINGEAQDKSHKGEIDVLSWSWNATQSGTTHMGSGSGSGKAFFGDLSITKYVDKSSPVLLQHVSTGKHIKSGTMYVRKAAGDNPLEYIKLEMKDIIVTSIGTGGSGSEDRITESATLNFGEYKFIYTEQNPDGSKGAAPEFAWDIAANEKK</sequence>
<proteinExistence type="predicted"/>
<dbReference type="Pfam" id="PF05638">
    <property type="entry name" value="T6SS_HCP"/>
    <property type="match status" value="1"/>
</dbReference>
<comment type="caution">
    <text evidence="1">The sequence shown here is derived from an EMBL/GenBank/DDBJ whole genome shotgun (WGS) entry which is preliminary data.</text>
</comment>
<organism evidence="1 2">
    <name type="scientific">Roseibium aggregatum</name>
    <dbReference type="NCBI Taxonomy" id="187304"/>
    <lineage>
        <taxon>Bacteria</taxon>
        <taxon>Pseudomonadati</taxon>
        <taxon>Pseudomonadota</taxon>
        <taxon>Alphaproteobacteria</taxon>
        <taxon>Hyphomicrobiales</taxon>
        <taxon>Stappiaceae</taxon>
        <taxon>Roseibium</taxon>
    </lineage>
</organism>
<dbReference type="Gene3D" id="2.30.110.20">
    <property type="entry name" value="Hcp1-like"/>
    <property type="match status" value="1"/>
</dbReference>
<gene>
    <name evidence="1" type="ORF">JF539_08470</name>
</gene>
<dbReference type="AlphaFoldDB" id="A0A939ECS1"/>
<dbReference type="PANTHER" id="PTHR36152:SF1">
    <property type="entry name" value="UBIQUITIN-LIKE DOMAIN-CONTAINING PROTEIN"/>
    <property type="match status" value="1"/>
</dbReference>
<dbReference type="PANTHER" id="PTHR36152">
    <property type="entry name" value="CYTOPLASMIC PROTEIN-RELATED"/>
    <property type="match status" value="1"/>
</dbReference>
<dbReference type="InterPro" id="IPR036624">
    <property type="entry name" value="Hcp1-lik_sf"/>
</dbReference>
<evidence type="ECO:0000313" key="1">
    <source>
        <dbReference type="EMBL" id="MBN9670371.1"/>
    </source>
</evidence>
<dbReference type="InterPro" id="IPR053165">
    <property type="entry name" value="HSI-I_assembly_Hcp1"/>
</dbReference>
<evidence type="ECO:0000313" key="2">
    <source>
        <dbReference type="Proteomes" id="UP000664096"/>
    </source>
</evidence>
<accession>A0A939ECS1</accession>
<name>A0A939ECS1_9HYPH</name>